<reference evidence="1 2" key="1">
    <citation type="submission" date="2017-01" db="EMBL/GenBank/DDBJ databases">
        <title>The cable genome- insights into the physiology and evolution of filamentous bacteria capable of sulfide oxidation via long distance electron transfer.</title>
        <authorList>
            <person name="Schreiber L."/>
            <person name="Bjerg J.T."/>
            <person name="Boggild A."/>
            <person name="Van De Vossenberg J."/>
            <person name="Meysman F."/>
            <person name="Nielsen L.P."/>
            <person name="Schramm A."/>
            <person name="Kjeldsen K.U."/>
        </authorList>
    </citation>
    <scope>NUCLEOTIDE SEQUENCE [LARGE SCALE GENOMIC DNA]</scope>
    <source>
        <strain evidence="1">MCF</strain>
    </source>
</reference>
<dbReference type="Proteomes" id="UP000287853">
    <property type="component" value="Unassembled WGS sequence"/>
</dbReference>
<organism evidence="1 2">
    <name type="scientific">Candidatus Electrothrix aarhusensis</name>
    <dbReference type="NCBI Taxonomy" id="1859131"/>
    <lineage>
        <taxon>Bacteria</taxon>
        <taxon>Pseudomonadati</taxon>
        <taxon>Thermodesulfobacteriota</taxon>
        <taxon>Desulfobulbia</taxon>
        <taxon>Desulfobulbales</taxon>
        <taxon>Desulfobulbaceae</taxon>
        <taxon>Candidatus Electrothrix</taxon>
    </lineage>
</organism>
<dbReference type="AlphaFoldDB" id="A0A3S3QUQ0"/>
<dbReference type="EMBL" id="MTKO01000002">
    <property type="protein sequence ID" value="RWX48255.1"/>
    <property type="molecule type" value="Genomic_DNA"/>
</dbReference>
<gene>
    <name evidence="1" type="ORF">H206_05157</name>
</gene>
<sequence>MTGIFGKVLAEAGQKAFLAGHALLPFLPDAFLPADSLHRRFGNSPEFLEQLFSVDDPEQIHILAGCVISRTGQQGEE</sequence>
<proteinExistence type="predicted"/>
<keyword evidence="2" id="KW-1185">Reference proteome</keyword>
<comment type="caution">
    <text evidence="1">The sequence shown here is derived from an EMBL/GenBank/DDBJ whole genome shotgun (WGS) entry which is preliminary data.</text>
</comment>
<evidence type="ECO:0000313" key="2">
    <source>
        <dbReference type="Proteomes" id="UP000287853"/>
    </source>
</evidence>
<evidence type="ECO:0000313" key="1">
    <source>
        <dbReference type="EMBL" id="RWX48255.1"/>
    </source>
</evidence>
<protein>
    <submittedName>
        <fullName evidence="1">Uncharacterized protein</fullName>
    </submittedName>
</protein>
<name>A0A3S3QUQ0_9BACT</name>
<accession>A0A3S3QUQ0</accession>